<feature type="region of interest" description="Disordered" evidence="1">
    <location>
        <begin position="51"/>
        <end position="71"/>
    </location>
</feature>
<protein>
    <recommendedName>
        <fullName evidence="4">FAR1 domain-containing protein</fullName>
    </recommendedName>
</protein>
<organism evidence="2 3">
    <name type="scientific">Lactuca virosa</name>
    <dbReference type="NCBI Taxonomy" id="75947"/>
    <lineage>
        <taxon>Eukaryota</taxon>
        <taxon>Viridiplantae</taxon>
        <taxon>Streptophyta</taxon>
        <taxon>Embryophyta</taxon>
        <taxon>Tracheophyta</taxon>
        <taxon>Spermatophyta</taxon>
        <taxon>Magnoliopsida</taxon>
        <taxon>eudicotyledons</taxon>
        <taxon>Gunneridae</taxon>
        <taxon>Pentapetalae</taxon>
        <taxon>asterids</taxon>
        <taxon>campanulids</taxon>
        <taxon>Asterales</taxon>
        <taxon>Asteraceae</taxon>
        <taxon>Cichorioideae</taxon>
        <taxon>Cichorieae</taxon>
        <taxon>Lactucinae</taxon>
        <taxon>Lactuca</taxon>
    </lineage>
</organism>
<reference evidence="2 3" key="1">
    <citation type="submission" date="2022-01" db="EMBL/GenBank/DDBJ databases">
        <authorList>
            <person name="Xiong W."/>
            <person name="Schranz E."/>
        </authorList>
    </citation>
    <scope>NUCLEOTIDE SEQUENCE [LARGE SCALE GENOMIC DNA]</scope>
</reference>
<gene>
    <name evidence="2" type="ORF">LVIROSA_LOCUS3523</name>
</gene>
<accession>A0AAU9LTG2</accession>
<proteinExistence type="predicted"/>
<feature type="compositionally biased region" description="Polar residues" evidence="1">
    <location>
        <begin position="61"/>
        <end position="71"/>
    </location>
</feature>
<name>A0AAU9LTG2_9ASTR</name>
<dbReference type="EMBL" id="CAKMRJ010000001">
    <property type="protein sequence ID" value="CAH1415698.1"/>
    <property type="molecule type" value="Genomic_DNA"/>
</dbReference>
<keyword evidence="3" id="KW-1185">Reference proteome</keyword>
<dbReference type="AlphaFoldDB" id="A0AAU9LTG2"/>
<evidence type="ECO:0000256" key="1">
    <source>
        <dbReference type="SAM" id="MobiDB-lite"/>
    </source>
</evidence>
<dbReference type="PANTHER" id="PTHR47718:SF12">
    <property type="entry name" value="PROTEIN FAR1-RELATED SEQUENCE"/>
    <property type="match status" value="1"/>
</dbReference>
<evidence type="ECO:0000313" key="2">
    <source>
        <dbReference type="EMBL" id="CAH1415698.1"/>
    </source>
</evidence>
<evidence type="ECO:0008006" key="4">
    <source>
        <dbReference type="Google" id="ProtNLM"/>
    </source>
</evidence>
<feature type="compositionally biased region" description="Polar residues" evidence="1">
    <location>
        <begin position="11"/>
        <end position="30"/>
    </location>
</feature>
<sequence>MSTEAIPFPTPKQQFNGTQEQDESLSSMASKLSEWGHKSFKCSAIEISESTLSEDTEGDKATTSFNDSAIGTSQSTINENYKGKSTIDKEELYHPNVPADLISKKGQTMSTIDEGIEMYRTYRKAVGFGIRLGSTTTYGDYSLRKKHVRCKRYGQPRKKSIDTLTSIGFDRDYRTNTITVYAFEEAHNHPLTEFNEESLCSHNHRLSISDQEPPNQKELLMTMVF</sequence>
<dbReference type="Proteomes" id="UP001157418">
    <property type="component" value="Unassembled WGS sequence"/>
</dbReference>
<feature type="region of interest" description="Disordered" evidence="1">
    <location>
        <begin position="1"/>
        <end position="30"/>
    </location>
</feature>
<dbReference type="PANTHER" id="PTHR47718">
    <property type="entry name" value="OS01G0519700 PROTEIN"/>
    <property type="match status" value="1"/>
</dbReference>
<evidence type="ECO:0000313" key="3">
    <source>
        <dbReference type="Proteomes" id="UP001157418"/>
    </source>
</evidence>
<comment type="caution">
    <text evidence="2">The sequence shown here is derived from an EMBL/GenBank/DDBJ whole genome shotgun (WGS) entry which is preliminary data.</text>
</comment>